<sequence length="180" mass="20169">MQNKYNSETLGLMPLPYSIYKASKNDLDAVAKIEHALFGHHGYPAFFFRQAFDCWGSGFYVVKSDVEKSRADEDHLSITVEQNEVLGYLLLAPSDEGVHKKAWILSVGVSESAQGKGVGQALLKHACEQSAQYQQVFLTVDPDNIGACKLYESLGFELSHLEQNYFEAEDSRLVMVFNNH</sequence>
<dbReference type="InterPro" id="IPR016181">
    <property type="entry name" value="Acyl_CoA_acyltransferase"/>
</dbReference>
<protein>
    <submittedName>
        <fullName evidence="2">Acetyltransferase</fullName>
    </submittedName>
</protein>
<accession>A0A2N8ZA31</accession>
<dbReference type="RefSeq" id="WP_231897858.1">
    <property type="nucleotide sequence ID" value="NZ_LT960611.1"/>
</dbReference>
<gene>
    <name evidence="2" type="ORF">VTAP4600_A0773</name>
</gene>
<dbReference type="KEGG" id="vta:A0773"/>
<keyword evidence="3" id="KW-1185">Reference proteome</keyword>
<dbReference type="Pfam" id="PF00583">
    <property type="entry name" value="Acetyltransf_1"/>
    <property type="match status" value="1"/>
</dbReference>
<dbReference type="EMBL" id="LT960611">
    <property type="protein sequence ID" value="SON48752.1"/>
    <property type="molecule type" value="Genomic_DNA"/>
</dbReference>
<name>A0A2N8ZA31_9VIBR</name>
<evidence type="ECO:0000313" key="3">
    <source>
        <dbReference type="Proteomes" id="UP000235828"/>
    </source>
</evidence>
<dbReference type="PROSITE" id="PS51186">
    <property type="entry name" value="GNAT"/>
    <property type="match status" value="1"/>
</dbReference>
<dbReference type="PANTHER" id="PTHR43617">
    <property type="entry name" value="L-AMINO ACID N-ACETYLTRANSFERASE"/>
    <property type="match status" value="1"/>
</dbReference>
<proteinExistence type="predicted"/>
<evidence type="ECO:0000313" key="2">
    <source>
        <dbReference type="EMBL" id="SON48752.1"/>
    </source>
</evidence>
<dbReference type="GO" id="GO:0008999">
    <property type="term" value="F:protein-N-terminal-alanine acetyltransferase activity"/>
    <property type="evidence" value="ECO:0007669"/>
    <property type="project" value="TreeGrafter"/>
</dbReference>
<organism evidence="2 3">
    <name type="scientific">Vibrio tapetis subsp. tapetis</name>
    <dbReference type="NCBI Taxonomy" id="1671868"/>
    <lineage>
        <taxon>Bacteria</taxon>
        <taxon>Pseudomonadati</taxon>
        <taxon>Pseudomonadota</taxon>
        <taxon>Gammaproteobacteria</taxon>
        <taxon>Vibrionales</taxon>
        <taxon>Vibrionaceae</taxon>
        <taxon>Vibrio</taxon>
    </lineage>
</organism>
<dbReference type="PANTHER" id="PTHR43617:SF20">
    <property type="entry name" value="N-ALPHA-ACETYLTRANSFERASE RIMI"/>
    <property type="match status" value="1"/>
</dbReference>
<reference evidence="2 3" key="1">
    <citation type="submission" date="2017-10" db="EMBL/GenBank/DDBJ databases">
        <authorList>
            <person name="Banno H."/>
            <person name="Chua N.-H."/>
        </authorList>
    </citation>
    <scope>NUCLEOTIDE SEQUENCE [LARGE SCALE GENOMIC DNA]</scope>
    <source>
        <strain evidence="2">Vibrio tapetis CECT4600</strain>
    </source>
</reference>
<dbReference type="InterPro" id="IPR000182">
    <property type="entry name" value="GNAT_dom"/>
</dbReference>
<dbReference type="SUPFAM" id="SSF55729">
    <property type="entry name" value="Acyl-CoA N-acyltransferases (Nat)"/>
    <property type="match status" value="1"/>
</dbReference>
<dbReference type="Gene3D" id="3.40.630.30">
    <property type="match status" value="1"/>
</dbReference>
<keyword evidence="2" id="KW-0808">Transferase</keyword>
<dbReference type="InterPro" id="IPR050276">
    <property type="entry name" value="MshD_Acetyltransferase"/>
</dbReference>
<feature type="domain" description="N-acetyltransferase" evidence="1">
    <location>
        <begin position="17"/>
        <end position="180"/>
    </location>
</feature>
<dbReference type="CDD" id="cd04301">
    <property type="entry name" value="NAT_SF"/>
    <property type="match status" value="1"/>
</dbReference>
<dbReference type="AlphaFoldDB" id="A0A2N8ZA31"/>
<evidence type="ECO:0000259" key="1">
    <source>
        <dbReference type="PROSITE" id="PS51186"/>
    </source>
</evidence>
<dbReference type="Proteomes" id="UP000235828">
    <property type="component" value="Chromosome A"/>
</dbReference>